<reference evidence="3 4" key="1">
    <citation type="submission" date="2014-07" db="EMBL/GenBank/DDBJ databases">
        <authorList>
            <person name="Zhang J.E."/>
            <person name="Yang H."/>
            <person name="Guo J."/>
            <person name="Deng Z."/>
            <person name="Luo H."/>
            <person name="Luo M."/>
            <person name="Zhao B."/>
        </authorList>
    </citation>
    <scope>NUCLEOTIDE SEQUENCE [LARGE SCALE GENOMIC DNA]</scope>
    <source>
        <strain evidence="3 4">1CP</strain>
        <plasmid evidence="4">Plasmid pr1cp2</plasmid>
    </source>
</reference>
<sequence length="130" mass="14079">MSVAALIAIGALLVWAFGSITARLVGALIIFEGLLRIGFTGPGPLSVAILAIGVAAWLLGHWIWAYKHKIWRTRLALNVYSLPGLHRLAPIVTNRQPWLGTPRSNRDVSSNPGGAGLPISRRFPARRGLR</sequence>
<dbReference type="Proteomes" id="UP000186108">
    <property type="component" value="Plasmid pR1CP2"/>
</dbReference>
<gene>
    <name evidence="3" type="ORF">R1CP_40485</name>
</gene>
<dbReference type="EMBL" id="CP009113">
    <property type="protein sequence ID" value="ANS32677.1"/>
    <property type="molecule type" value="Genomic_DNA"/>
</dbReference>
<protein>
    <submittedName>
        <fullName evidence="3">Putative membrane protein</fullName>
    </submittedName>
</protein>
<keyword evidence="2" id="KW-1133">Transmembrane helix</keyword>
<feature type="transmembrane region" description="Helical" evidence="2">
    <location>
        <begin position="43"/>
        <end position="64"/>
    </location>
</feature>
<dbReference type="AlphaFoldDB" id="A0A1B1KJ97"/>
<name>A0A1B1KJ97_RHOOP</name>
<keyword evidence="3" id="KW-0614">Plasmid</keyword>
<geneLocation type="plasmid" evidence="4">
    <name>pr1cp2</name>
</geneLocation>
<evidence type="ECO:0000313" key="4">
    <source>
        <dbReference type="Proteomes" id="UP000186108"/>
    </source>
</evidence>
<keyword evidence="2" id="KW-0472">Membrane</keyword>
<proteinExistence type="predicted"/>
<evidence type="ECO:0000256" key="1">
    <source>
        <dbReference type="SAM" id="MobiDB-lite"/>
    </source>
</evidence>
<accession>A0A1B1KJ97</accession>
<evidence type="ECO:0000313" key="3">
    <source>
        <dbReference type="EMBL" id="ANS32677.1"/>
    </source>
</evidence>
<evidence type="ECO:0000256" key="2">
    <source>
        <dbReference type="SAM" id="Phobius"/>
    </source>
</evidence>
<organism evidence="3 4">
    <name type="scientific">Rhodococcus opacus</name>
    <name type="common">Nocardia opaca</name>
    <dbReference type="NCBI Taxonomy" id="37919"/>
    <lineage>
        <taxon>Bacteria</taxon>
        <taxon>Bacillati</taxon>
        <taxon>Actinomycetota</taxon>
        <taxon>Actinomycetes</taxon>
        <taxon>Mycobacteriales</taxon>
        <taxon>Nocardiaceae</taxon>
        <taxon>Rhodococcus</taxon>
    </lineage>
</organism>
<keyword evidence="2" id="KW-0812">Transmembrane</keyword>
<feature type="region of interest" description="Disordered" evidence="1">
    <location>
        <begin position="97"/>
        <end position="130"/>
    </location>
</feature>